<name>A0A660KU60_9ROSI</name>
<protein>
    <submittedName>
        <fullName evidence="1">Uncharacterized protein</fullName>
    </submittedName>
</protein>
<proteinExistence type="predicted"/>
<keyword evidence="2" id="KW-1185">Reference proteome</keyword>
<dbReference type="AlphaFoldDB" id="A0A660KU60"/>
<accession>A0A660KU60</accession>
<dbReference type="Proteomes" id="UP000327013">
    <property type="component" value="Chromosome 4"/>
</dbReference>
<gene>
    <name evidence="1" type="ORF">FH972_010365</name>
</gene>
<dbReference type="EMBL" id="CM017324">
    <property type="protein sequence ID" value="KAE8037809.1"/>
    <property type="molecule type" value="Genomic_DNA"/>
</dbReference>
<evidence type="ECO:0000313" key="2">
    <source>
        <dbReference type="Proteomes" id="UP000327013"/>
    </source>
</evidence>
<organism evidence="1 2">
    <name type="scientific">Carpinus fangiana</name>
    <dbReference type="NCBI Taxonomy" id="176857"/>
    <lineage>
        <taxon>Eukaryota</taxon>
        <taxon>Viridiplantae</taxon>
        <taxon>Streptophyta</taxon>
        <taxon>Embryophyta</taxon>
        <taxon>Tracheophyta</taxon>
        <taxon>Spermatophyta</taxon>
        <taxon>Magnoliopsida</taxon>
        <taxon>eudicotyledons</taxon>
        <taxon>Gunneridae</taxon>
        <taxon>Pentapetalae</taxon>
        <taxon>rosids</taxon>
        <taxon>fabids</taxon>
        <taxon>Fagales</taxon>
        <taxon>Betulaceae</taxon>
        <taxon>Carpinus</taxon>
    </lineage>
</organism>
<reference evidence="1 2" key="1">
    <citation type="submission" date="2019-06" db="EMBL/GenBank/DDBJ databases">
        <title>A chromosomal-level reference genome of Carpinus fangiana (Coryloideae, Betulaceae).</title>
        <authorList>
            <person name="Yang X."/>
            <person name="Wang Z."/>
            <person name="Zhang L."/>
            <person name="Hao G."/>
            <person name="Liu J."/>
            <person name="Yang Y."/>
        </authorList>
    </citation>
    <scope>NUCLEOTIDE SEQUENCE [LARGE SCALE GENOMIC DNA]</scope>
    <source>
        <strain evidence="1">Cfa_2016G</strain>
        <tissue evidence="1">Leaf</tissue>
    </source>
</reference>
<sequence length="88" mass="9512">MSATPSWRYFHPSQKMESAALFSAALRRHLASTIAATATDADTSASSNPIIPSGRNTILGPSRKFGAKNPYEMLVYGYGGKHDEEGKH</sequence>
<evidence type="ECO:0000313" key="1">
    <source>
        <dbReference type="EMBL" id="KAE8037809.1"/>
    </source>
</evidence>